<reference evidence="1 2" key="1">
    <citation type="submission" date="2012-09" db="EMBL/GenBank/DDBJ databases">
        <title>Draft Genome Sequences of 6 Strains from Genus Thauera.</title>
        <authorList>
            <person name="Liu B."/>
            <person name="Shapleigh J.P."/>
            <person name="Frostegard A.H."/>
        </authorList>
    </citation>
    <scope>NUCLEOTIDE SEQUENCE [LARGE SCALE GENOMIC DNA]</scope>
    <source>
        <strain evidence="1 2">S2</strain>
    </source>
</reference>
<gene>
    <name evidence="1" type="ORF">C665_04021</name>
</gene>
<organism evidence="1 2">
    <name type="scientific">Thauera aminoaromatica S2</name>
    <dbReference type="NCBI Taxonomy" id="1234381"/>
    <lineage>
        <taxon>Bacteria</taxon>
        <taxon>Pseudomonadati</taxon>
        <taxon>Pseudomonadota</taxon>
        <taxon>Betaproteobacteria</taxon>
        <taxon>Rhodocyclales</taxon>
        <taxon>Zoogloeaceae</taxon>
        <taxon>Thauera</taxon>
    </lineage>
</organism>
<protein>
    <recommendedName>
        <fullName evidence="3">PD-(D/E)XK nuclease superfamily protein</fullName>
    </recommendedName>
</protein>
<dbReference type="AlphaFoldDB" id="N6YZF6"/>
<name>N6YZF6_THASP</name>
<dbReference type="Pfam" id="PF08011">
    <property type="entry name" value="PDDEXK_9"/>
    <property type="match status" value="1"/>
</dbReference>
<proteinExistence type="predicted"/>
<comment type="caution">
    <text evidence="1">The sequence shown here is derived from an EMBL/GenBank/DDBJ whole genome shotgun (WGS) entry which is preliminary data.</text>
</comment>
<accession>N6YZF6</accession>
<dbReference type="InterPro" id="IPR012547">
    <property type="entry name" value="PDDEXK_9"/>
</dbReference>
<evidence type="ECO:0008006" key="3">
    <source>
        <dbReference type="Google" id="ProtNLM"/>
    </source>
</evidence>
<evidence type="ECO:0000313" key="1">
    <source>
        <dbReference type="EMBL" id="ENO87767.1"/>
    </source>
</evidence>
<evidence type="ECO:0000313" key="2">
    <source>
        <dbReference type="Proteomes" id="UP000013042"/>
    </source>
</evidence>
<sequence length="163" mass="18315">MLAGLVGGETLLSGQHTGQLYRRLMANDFAGLQRLITAFFASIPHDWYRNNPIARYEGYYASVFYSHFAALGLDIRLEDATNKGRIDMAVLFNGQVYLFEFKVVELVPEGKALQQLRDRAYADKYRARGEPIHLIGVELSRESRSVVGFEVDSVGARSGERHG</sequence>
<dbReference type="Proteomes" id="UP000013042">
    <property type="component" value="Unassembled WGS sequence"/>
</dbReference>
<dbReference type="EMBL" id="AMXD01000013">
    <property type="protein sequence ID" value="ENO87767.1"/>
    <property type="molecule type" value="Genomic_DNA"/>
</dbReference>